<comment type="caution">
    <text evidence="1">The sequence shown here is derived from an EMBL/GenBank/DDBJ whole genome shotgun (WGS) entry which is preliminary data.</text>
</comment>
<dbReference type="Proteomes" id="UP001241377">
    <property type="component" value="Unassembled WGS sequence"/>
</dbReference>
<accession>A0ACC2VPJ0</accession>
<reference evidence="1" key="1">
    <citation type="submission" date="2023-04" db="EMBL/GenBank/DDBJ databases">
        <title>Draft Genome sequencing of Naganishia species isolated from polar environments using Oxford Nanopore Technology.</title>
        <authorList>
            <person name="Leo P."/>
            <person name="Venkateswaran K."/>
        </authorList>
    </citation>
    <scope>NUCLEOTIDE SEQUENCE</scope>
    <source>
        <strain evidence="1">MNA-CCFEE 5261</strain>
    </source>
</reference>
<organism evidence="1 2">
    <name type="scientific">Naganishia cerealis</name>
    <dbReference type="NCBI Taxonomy" id="610337"/>
    <lineage>
        <taxon>Eukaryota</taxon>
        <taxon>Fungi</taxon>
        <taxon>Dikarya</taxon>
        <taxon>Basidiomycota</taxon>
        <taxon>Agaricomycotina</taxon>
        <taxon>Tremellomycetes</taxon>
        <taxon>Filobasidiales</taxon>
        <taxon>Filobasidiaceae</taxon>
        <taxon>Naganishia</taxon>
    </lineage>
</organism>
<proteinExistence type="predicted"/>
<name>A0ACC2VPJ0_9TREE</name>
<dbReference type="EMBL" id="JASBWR010000059">
    <property type="protein sequence ID" value="KAJ9101318.1"/>
    <property type="molecule type" value="Genomic_DNA"/>
</dbReference>
<evidence type="ECO:0000313" key="2">
    <source>
        <dbReference type="Proteomes" id="UP001241377"/>
    </source>
</evidence>
<evidence type="ECO:0000313" key="1">
    <source>
        <dbReference type="EMBL" id="KAJ9101318.1"/>
    </source>
</evidence>
<protein>
    <submittedName>
        <fullName evidence="1">RNA polymerase III subunit C82</fullName>
    </submittedName>
</protein>
<sequence length="588" mass="66989">MTYLEALKTARVQSPQSYLYTTVARMHLGSVAAVCISILISSGRMTVKQLSSKAGIPVKTVKTTLVSLIQLRCVQYWREEGSGRVLYSFNEEGIWILLQSGEIINWIRCEYGEEEAEIIQNILEIGHIKVADYLTNFEDQKRHDREIILMRLYSDKWLRRLQPFNFNPLADIWEAKYEETIRSIPRTNTTSEIKRVTEAKEQTKRKIIDLFQSADDPNVVFTVKDGIKKLNPNITISFNLARFEKHLRSEALFHLAKYKVGTLTAKVYETALKLVEANSPDLNPQFLSISGWCADPEEVKSYKNSIENKLVDDRKITFGVRDVARALPEDLDLSCSILTHNFLKPTKRAMDGANGAASKKVKLEDGESLDVFVENLEKNDSQSSSLILHHLKALCSGTNISFLHETSPSNFTIPYSALVDELKKHHYDLLIKITLGPNAFRVLRALKSLKLADEKALANAVLLKEKTLRNEIFNMVNLNIVEIQEVPRSADRAASKTFFLFRHKEQTAYNFLINSLTFGMAELLQGIVDFKDEHRILLAKCEREDVKGNEESLLLASELKTLKTLQEREMVSIARFSRLKALRQVFSA</sequence>
<gene>
    <name evidence="1" type="primary">RPC82</name>
    <name evidence="1" type="ORF">QFC19_005288</name>
</gene>
<keyword evidence="2" id="KW-1185">Reference proteome</keyword>